<feature type="region of interest" description="Disordered" evidence="5">
    <location>
        <begin position="579"/>
        <end position="598"/>
    </location>
</feature>
<dbReference type="GO" id="GO:0005634">
    <property type="term" value="C:nucleus"/>
    <property type="evidence" value="ECO:0007669"/>
    <property type="project" value="UniProtKB-SubCell"/>
</dbReference>
<comment type="similarity">
    <text evidence="4">Belongs to the DONSON family.</text>
</comment>
<name>A0A081AJP6_PHYNI</name>
<reference evidence="6 7" key="1">
    <citation type="submission" date="2013-11" db="EMBL/GenBank/DDBJ databases">
        <title>The Genome Sequence of Phytophthora parasitica P1976.</title>
        <authorList>
            <consortium name="The Broad Institute Genomics Platform"/>
            <person name="Russ C."/>
            <person name="Tyler B."/>
            <person name="Panabieres F."/>
            <person name="Shan W."/>
            <person name="Tripathy S."/>
            <person name="Grunwald N."/>
            <person name="Machado M."/>
            <person name="Johnson C.S."/>
            <person name="Walker B."/>
            <person name="Young S."/>
            <person name="Zeng Q."/>
            <person name="Gargeya S."/>
            <person name="Fitzgerald M."/>
            <person name="Haas B."/>
            <person name="Abouelleil A."/>
            <person name="Allen A.W."/>
            <person name="Alvarado L."/>
            <person name="Arachchi H.M."/>
            <person name="Berlin A.M."/>
            <person name="Chapman S.B."/>
            <person name="Gainer-Dewar J."/>
            <person name="Goldberg J."/>
            <person name="Griggs A."/>
            <person name="Gujja S."/>
            <person name="Hansen M."/>
            <person name="Howarth C."/>
            <person name="Imamovic A."/>
            <person name="Ireland A."/>
            <person name="Larimer J."/>
            <person name="McCowan C."/>
            <person name="Murphy C."/>
            <person name="Pearson M."/>
            <person name="Poon T.W."/>
            <person name="Priest M."/>
            <person name="Roberts A."/>
            <person name="Saif S."/>
            <person name="Shea T."/>
            <person name="Sisk P."/>
            <person name="Sykes S."/>
            <person name="Wortman J."/>
            <person name="Nusbaum C."/>
            <person name="Birren B."/>
        </authorList>
    </citation>
    <scope>NUCLEOTIDE SEQUENCE [LARGE SCALE GENOMIC DNA]</scope>
    <source>
        <strain evidence="6 7">P1976</strain>
    </source>
</reference>
<evidence type="ECO:0000256" key="5">
    <source>
        <dbReference type="SAM" id="MobiDB-lite"/>
    </source>
</evidence>
<dbReference type="AlphaFoldDB" id="A0A081AJP6"/>
<evidence type="ECO:0000313" key="7">
    <source>
        <dbReference type="Proteomes" id="UP000028582"/>
    </source>
</evidence>
<evidence type="ECO:0000256" key="1">
    <source>
        <dbReference type="ARBA" id="ARBA00004123"/>
    </source>
</evidence>
<dbReference type="InterPro" id="IPR024861">
    <property type="entry name" value="Donson"/>
</dbReference>
<evidence type="ECO:0000256" key="4">
    <source>
        <dbReference type="ARBA" id="ARBA00025806"/>
    </source>
</evidence>
<feature type="compositionally biased region" description="Basic and acidic residues" evidence="5">
    <location>
        <begin position="588"/>
        <end position="598"/>
    </location>
</feature>
<feature type="compositionally biased region" description="Polar residues" evidence="5">
    <location>
        <begin position="15"/>
        <end position="26"/>
    </location>
</feature>
<feature type="region of interest" description="Disordered" evidence="5">
    <location>
        <begin position="1"/>
        <end position="134"/>
    </location>
</feature>
<feature type="compositionally biased region" description="Basic and acidic residues" evidence="5">
    <location>
        <begin position="80"/>
        <end position="110"/>
    </location>
</feature>
<organism evidence="6 7">
    <name type="scientific">Phytophthora nicotianae P1976</name>
    <dbReference type="NCBI Taxonomy" id="1317066"/>
    <lineage>
        <taxon>Eukaryota</taxon>
        <taxon>Sar</taxon>
        <taxon>Stramenopiles</taxon>
        <taxon>Oomycota</taxon>
        <taxon>Peronosporomycetes</taxon>
        <taxon>Peronosporales</taxon>
        <taxon>Peronosporaceae</taxon>
        <taxon>Phytophthora</taxon>
    </lineage>
</organism>
<dbReference type="PANTHER" id="PTHR12972:SF0">
    <property type="entry name" value="PROTEIN DOWNSTREAM NEIGHBOR OF SON"/>
    <property type="match status" value="1"/>
</dbReference>
<evidence type="ECO:0000256" key="2">
    <source>
        <dbReference type="ARBA" id="ARBA00022473"/>
    </source>
</evidence>
<comment type="subcellular location">
    <subcellularLocation>
        <location evidence="1">Nucleus</location>
    </subcellularLocation>
</comment>
<dbReference type="PANTHER" id="PTHR12972">
    <property type="entry name" value="DOWNSTREAM NEIGHBOR OF SON"/>
    <property type="match status" value="1"/>
</dbReference>
<feature type="region of interest" description="Disordered" evidence="5">
    <location>
        <begin position="339"/>
        <end position="358"/>
    </location>
</feature>
<sequence length="630" mass="70063">MTSEGGGAQEPNKEPATNGTPSPSKRNVSKAKRLLPMELRKRRRAAKLQVSAEKKARVASGAASLPQSPSASARSPGKTETTDEPKEEERPNEVSRKATSDEGSPAKEMMKASQSESTPQKSPQAKTPTATASTRLHSLYNSSLLNQRAHNRRLVPGANVPNTFQVAELPLDIVPKTKLSILTAFPYPFQRVTSKIKQQALQNFISGGDNIAQQSASQSTAVRWQQALHYFVHPADPVPASVLINRAAAATSEPLLGGPKGEHMRDEKAFFTARWNTWQQSFRDVYMNFRRQSSSVSGTRDGSFYLRSSEFVVYFLYDIDNQDATGNDSSIINLCRQHDEGTKSSESPTKKARKRTKNCHLRAVMSQSSARIRKVLHHLNVEYTMPYIKANQTQREAGEFHLLKEELEATSKRNTEQNGDTIMTRTTVAPDNMHGADSLLLFHGHDAVHGLYEFLINRAPMSNQDVPVLYALYPFASASIKSLQVTSFGRVGAPVIESVSEDQSSRSATLFRIEIFGFCFPSSIARLLAVLKDEWEATHSSYDLLEPTTGGKNAQIVLRTYMEALAGAERLNAVKLDEQAARGSGNEQQERQKRQQELEFSKRRMEIAAVTKMESRYDVETTSRTIVVRR</sequence>
<keyword evidence="2" id="KW-0217">Developmental protein</keyword>
<protein>
    <submittedName>
        <fullName evidence="6">Uncharacterized protein</fullName>
    </submittedName>
</protein>
<dbReference type="GO" id="GO:0033260">
    <property type="term" value="P:nuclear DNA replication"/>
    <property type="evidence" value="ECO:0007669"/>
    <property type="project" value="TreeGrafter"/>
</dbReference>
<dbReference type="OrthoDB" id="534063at2759"/>
<accession>A0A081AJP6</accession>
<proteinExistence type="inferred from homology"/>
<keyword evidence="3" id="KW-0539">Nucleus</keyword>
<gene>
    <name evidence="6" type="ORF">F444_06124</name>
</gene>
<feature type="compositionally biased region" description="Low complexity" evidence="5">
    <location>
        <begin position="59"/>
        <end position="79"/>
    </location>
</feature>
<dbReference type="EMBL" id="ANJA01001146">
    <property type="protein sequence ID" value="ETO79107.1"/>
    <property type="molecule type" value="Genomic_DNA"/>
</dbReference>
<feature type="compositionally biased region" description="Polar residues" evidence="5">
    <location>
        <begin position="112"/>
        <end position="134"/>
    </location>
</feature>
<evidence type="ECO:0000256" key="3">
    <source>
        <dbReference type="ARBA" id="ARBA00023242"/>
    </source>
</evidence>
<dbReference type="EMBL" id="ANJA01001146">
    <property type="protein sequence ID" value="ETO79106.1"/>
    <property type="molecule type" value="Genomic_DNA"/>
</dbReference>
<evidence type="ECO:0000313" key="6">
    <source>
        <dbReference type="EMBL" id="ETO79107.1"/>
    </source>
</evidence>
<comment type="caution">
    <text evidence="6">The sequence shown here is derived from an EMBL/GenBank/DDBJ whole genome shotgun (WGS) entry which is preliminary data.</text>
</comment>
<dbReference type="Proteomes" id="UP000028582">
    <property type="component" value="Unassembled WGS sequence"/>
</dbReference>